<gene>
    <name evidence="1" type="ORF">IAB16_05355</name>
</gene>
<dbReference type="AlphaFoldDB" id="A0A940DGM1"/>
<reference evidence="1" key="1">
    <citation type="submission" date="2020-10" db="EMBL/GenBank/DDBJ databases">
        <authorList>
            <person name="Gilroy R."/>
        </authorList>
    </citation>
    <scope>NUCLEOTIDE SEQUENCE</scope>
    <source>
        <strain evidence="1">517</strain>
    </source>
</reference>
<organism evidence="1 2">
    <name type="scientific">Candidatus Stercoripulliclostridium pullicola</name>
    <dbReference type="NCBI Taxonomy" id="2840953"/>
    <lineage>
        <taxon>Bacteria</taxon>
        <taxon>Bacillati</taxon>
        <taxon>Bacillota</taxon>
        <taxon>Clostridia</taxon>
        <taxon>Eubacteriales</taxon>
        <taxon>Candidatus Stercoripulliclostridium</taxon>
    </lineage>
</organism>
<name>A0A940DGM1_9FIRM</name>
<comment type="caution">
    <text evidence="1">The sequence shown here is derived from an EMBL/GenBank/DDBJ whole genome shotgun (WGS) entry which is preliminary data.</text>
</comment>
<proteinExistence type="predicted"/>
<accession>A0A940DGM1</accession>
<dbReference type="EMBL" id="JADINF010000136">
    <property type="protein sequence ID" value="MBO8424425.1"/>
    <property type="molecule type" value="Genomic_DNA"/>
</dbReference>
<reference evidence="1" key="2">
    <citation type="journal article" date="2021" name="PeerJ">
        <title>Extensive microbial diversity within the chicken gut microbiome revealed by metagenomics and culture.</title>
        <authorList>
            <person name="Gilroy R."/>
            <person name="Ravi A."/>
            <person name="Getino M."/>
            <person name="Pursley I."/>
            <person name="Horton D.L."/>
            <person name="Alikhan N.F."/>
            <person name="Baker D."/>
            <person name="Gharbi K."/>
            <person name="Hall N."/>
            <person name="Watson M."/>
            <person name="Adriaenssens E.M."/>
            <person name="Foster-Nyarko E."/>
            <person name="Jarju S."/>
            <person name="Secka A."/>
            <person name="Antonio M."/>
            <person name="Oren A."/>
            <person name="Chaudhuri R.R."/>
            <person name="La Ragione R."/>
            <person name="Hildebrand F."/>
            <person name="Pallen M.J."/>
        </authorList>
    </citation>
    <scope>NUCLEOTIDE SEQUENCE</scope>
    <source>
        <strain evidence="1">517</strain>
    </source>
</reference>
<protein>
    <recommendedName>
        <fullName evidence="3">LysM domain-containing protein</fullName>
    </recommendedName>
</protein>
<evidence type="ECO:0000313" key="2">
    <source>
        <dbReference type="Proteomes" id="UP000727857"/>
    </source>
</evidence>
<dbReference type="Proteomes" id="UP000727857">
    <property type="component" value="Unassembled WGS sequence"/>
</dbReference>
<dbReference type="InterPro" id="IPR018392">
    <property type="entry name" value="LysM"/>
</dbReference>
<evidence type="ECO:0000313" key="1">
    <source>
        <dbReference type="EMBL" id="MBO8424425.1"/>
    </source>
</evidence>
<dbReference type="CDD" id="cd00118">
    <property type="entry name" value="LysM"/>
    <property type="match status" value="1"/>
</dbReference>
<evidence type="ECO:0008006" key="3">
    <source>
        <dbReference type="Google" id="ProtNLM"/>
    </source>
</evidence>
<sequence length="488" mass="52898">MFVKGDRKANFTPIQFYLDRDLDVSAAENIVSVSATARTLEIEPMQGEARIGYRVTYKVIYTSGEEFASFEDSYEYTAEIKSADITPKSFVDATSNVIATEFVGVTRLKVRLMLEIKGYAIVPSGFDTMECTEGLCCKTTSVKVEHIEPLSGSEILVEGVEKLGDKVEKVLTSDSVVCINYVSTATEICEIKGVCYTYLTYISDGKIGYGTLSAPFEAQVLAPSVTEKDSAYFTPTVVSSGVSVTDTDQGSEVKTETVVSVKGFAVSASEAEIIVDAYSKENDIRLEYAHAVVEDNECVISSHEKFVGALPVDAGEAGMRNLLFIGAPWIGACNARFEEGLTVEGIVGAEIVYADNEGKTGRALAEIPYRFVLGGEFACRSSITASAVVTSINARIRPGDTVELSGELCVEIHGSGDREIKYVASYEVLCPKEISDAAISLYLVGEGETLFDVAKELNSDEEELMALNPELELPLKRGDKVLLYRPLD</sequence>